<dbReference type="GO" id="GO:0006508">
    <property type="term" value="P:proteolysis"/>
    <property type="evidence" value="ECO:0007669"/>
    <property type="project" value="UniProtKB-KW"/>
</dbReference>
<reference evidence="11" key="1">
    <citation type="journal article" date="2020" name="Phytopathology">
        <title>Genome Sequence Resources of Colletotrichum truncatum, C. plurivorum, C. musicola, and C. sojae: Four Species Pathogenic to Soybean (Glycine max).</title>
        <authorList>
            <person name="Rogerio F."/>
            <person name="Boufleur T.R."/>
            <person name="Ciampi-Guillardi M."/>
            <person name="Sukno S.A."/>
            <person name="Thon M.R."/>
            <person name="Massola Junior N.S."/>
            <person name="Baroncelli R."/>
        </authorList>
    </citation>
    <scope>NUCLEOTIDE SEQUENCE</scope>
    <source>
        <strain evidence="11">LFN00145</strain>
    </source>
</reference>
<dbReference type="Pfam" id="PF06280">
    <property type="entry name" value="fn3_5"/>
    <property type="match status" value="1"/>
</dbReference>
<dbReference type="PROSITE" id="PS51892">
    <property type="entry name" value="SUBTILASE"/>
    <property type="match status" value="1"/>
</dbReference>
<dbReference type="GO" id="GO:0016020">
    <property type="term" value="C:membrane"/>
    <property type="evidence" value="ECO:0007669"/>
    <property type="project" value="InterPro"/>
</dbReference>
<protein>
    <submittedName>
        <fullName evidence="11">Serine endopeptidase</fullName>
    </submittedName>
</protein>
<proteinExistence type="inferred from homology"/>
<dbReference type="InterPro" id="IPR036852">
    <property type="entry name" value="Peptidase_S8/S53_dom_sf"/>
</dbReference>
<comment type="caution">
    <text evidence="11">The sequence shown here is derived from an EMBL/GenBank/DDBJ whole genome shotgun (WGS) entry which is preliminary data.</text>
</comment>
<dbReference type="GO" id="GO:0004252">
    <property type="term" value="F:serine-type endopeptidase activity"/>
    <property type="evidence" value="ECO:0007669"/>
    <property type="project" value="UniProtKB-UniRule"/>
</dbReference>
<evidence type="ECO:0000256" key="2">
    <source>
        <dbReference type="ARBA" id="ARBA00022670"/>
    </source>
</evidence>
<dbReference type="InterPro" id="IPR050131">
    <property type="entry name" value="Peptidase_S8_subtilisin-like"/>
</dbReference>
<feature type="chain" id="PRO_5034981563" evidence="8">
    <location>
        <begin position="19"/>
        <end position="972"/>
    </location>
</feature>
<accession>A0A8H6KLN4</accession>
<dbReference type="InterPro" id="IPR022398">
    <property type="entry name" value="Peptidase_S8_His-AS"/>
</dbReference>
<organism evidence="11 12">
    <name type="scientific">Colletotrichum plurivorum</name>
    <dbReference type="NCBI Taxonomy" id="2175906"/>
    <lineage>
        <taxon>Eukaryota</taxon>
        <taxon>Fungi</taxon>
        <taxon>Dikarya</taxon>
        <taxon>Ascomycota</taxon>
        <taxon>Pezizomycotina</taxon>
        <taxon>Sordariomycetes</taxon>
        <taxon>Hypocreomycetidae</taxon>
        <taxon>Glomerellales</taxon>
        <taxon>Glomerellaceae</taxon>
        <taxon>Colletotrichum</taxon>
        <taxon>Colletotrichum orchidearum species complex</taxon>
    </lineage>
</organism>
<evidence type="ECO:0000259" key="9">
    <source>
        <dbReference type="Pfam" id="PF00082"/>
    </source>
</evidence>
<sequence>MRIASALVSALALAGTGAAKVSRRAVDEVARPSNDTSVEPKKFILELEQGADKDAVVKEIEAKPGSKVLKVFDSSVFSGVAVESDSENTDSLEALLPVVKAWHSTRVQLAPVVVGESFSDDAAALNYSIHWMTGVGELHARGIKGKGVKIGVVDTGTEYTHPAVSLFVYVVRGVLMSHSLEDVSELGARLPGDMTLSVMTVSTRCIILSPSADVADYWPFPGEERQPDEDPMDAAGHGTHVAGIIAGQSNNFTGVAPEATIYSYKVFGPNEGTGEEVLIEAFLRAFDDGVDIITASVGSTGGWSNNAWALVADRIVQQGVVVTIAAGNSGDVGPFFASSGAAGRDVLAIASADAAIVSARPFEGTFTLDGVSNRTILGYRPAEEAFPAEVAGWPIVPVTLSIDVEADACEPLPEDVDFNNTVPLVRFDDSCEDWIRQRWVQERGARFMLFYLTDRPVLGHSGMGWAQSRWGLLSKDAGEAIVKTYIAGGNVTADFSINQDEVGIVAMRNSGGGKPSVFTSWGGTFDLELKPDVAAPGGRIFAPFVGNRYRDLSGTSMACPYVAGVAALYISAHGGRSIHGPGFAKNLHARITASGRAMPWSDGSTAKEFGFWAPPLQVGAGLIDAVAVLDAASQLSGETKIALNDTHHFSRYHEVQIANDGPTELEYSFRVQDAGGFESYWTPDADPSLVGIPRIKDFPEIEPFAIAAVVGLPSGSFKVGPGETKTAKFSFDIPQGLNASRLPIWSGKILISASNGEVLSVPYYGVGGSIKHEIVDMFYSSMGYPRIASGVNRTLISEKSRSVVFPPQNYPSNRSSFNFDLSLAAQDFVRLQVALTWGTRELRWDIFEPSYQEREWSYPPVAKHVGSVAAFDVYNTPNYPNFDPASDSPNATFSYPLHYQPRDAPYESWWLGKLADGSQIKPGKYKMRIAALVPFGNPQASDNWEIYETPIIEVLPLPGSNSTALRRGMKNF</sequence>
<gene>
    <name evidence="11" type="ORF">CPLU01_05424</name>
</gene>
<dbReference type="PANTHER" id="PTHR43806">
    <property type="entry name" value="PEPTIDASE S8"/>
    <property type="match status" value="1"/>
</dbReference>
<evidence type="ECO:0000256" key="8">
    <source>
        <dbReference type="SAM" id="SignalP"/>
    </source>
</evidence>
<feature type="domain" description="C5a peptidase/Subtilisin-like protease SBT2-like Fn3-like" evidence="10">
    <location>
        <begin position="641"/>
        <end position="763"/>
    </location>
</feature>
<evidence type="ECO:0000256" key="5">
    <source>
        <dbReference type="ARBA" id="ARBA00022825"/>
    </source>
</evidence>
<comment type="similarity">
    <text evidence="1 7">Belongs to the peptidase S8 family.</text>
</comment>
<keyword evidence="12" id="KW-1185">Reference proteome</keyword>
<dbReference type="InterPro" id="IPR000209">
    <property type="entry name" value="Peptidase_S8/S53_dom"/>
</dbReference>
<evidence type="ECO:0000259" key="10">
    <source>
        <dbReference type="Pfam" id="PF06280"/>
    </source>
</evidence>
<dbReference type="AlphaFoldDB" id="A0A8H6KLN4"/>
<dbReference type="Proteomes" id="UP000654918">
    <property type="component" value="Unassembled WGS sequence"/>
</dbReference>
<dbReference type="InterPro" id="IPR023828">
    <property type="entry name" value="Peptidase_S8_Ser-AS"/>
</dbReference>
<dbReference type="PROSITE" id="PS00137">
    <property type="entry name" value="SUBTILASE_HIS"/>
    <property type="match status" value="1"/>
</dbReference>
<dbReference type="InterPro" id="IPR034187">
    <property type="entry name" value="Peptidases_S8_5"/>
</dbReference>
<dbReference type="EMBL" id="WIGO01000057">
    <property type="protein sequence ID" value="KAF6833548.1"/>
    <property type="molecule type" value="Genomic_DNA"/>
</dbReference>
<evidence type="ECO:0000256" key="1">
    <source>
        <dbReference type="ARBA" id="ARBA00011073"/>
    </source>
</evidence>
<evidence type="ECO:0000313" key="11">
    <source>
        <dbReference type="EMBL" id="KAF6833548.1"/>
    </source>
</evidence>
<evidence type="ECO:0000256" key="6">
    <source>
        <dbReference type="PIRSR" id="PIRSR615500-1"/>
    </source>
</evidence>
<dbReference type="SUPFAM" id="SSF52743">
    <property type="entry name" value="Subtilisin-like"/>
    <property type="match status" value="1"/>
</dbReference>
<name>A0A8H6KLN4_9PEZI</name>
<feature type="signal peptide" evidence="8">
    <location>
        <begin position="1"/>
        <end position="18"/>
    </location>
</feature>
<dbReference type="Pfam" id="PF00082">
    <property type="entry name" value="Peptidase_S8"/>
    <property type="match status" value="1"/>
</dbReference>
<dbReference type="InterPro" id="IPR015500">
    <property type="entry name" value="Peptidase_S8_subtilisin-rel"/>
</dbReference>
<feature type="domain" description="Peptidase S8/S53" evidence="9">
    <location>
        <begin position="145"/>
        <end position="574"/>
    </location>
</feature>
<dbReference type="InterPro" id="IPR010435">
    <property type="entry name" value="C5a/SBT2-like_Fn3"/>
</dbReference>
<evidence type="ECO:0000256" key="4">
    <source>
        <dbReference type="ARBA" id="ARBA00022801"/>
    </source>
</evidence>
<feature type="active site" description="Charge relay system" evidence="6 7">
    <location>
        <position position="154"/>
    </location>
</feature>
<keyword evidence="2 7" id="KW-0645">Protease</keyword>
<keyword evidence="5 7" id="KW-0720">Serine protease</keyword>
<evidence type="ECO:0000256" key="3">
    <source>
        <dbReference type="ARBA" id="ARBA00022729"/>
    </source>
</evidence>
<dbReference type="PANTHER" id="PTHR43806:SF66">
    <property type="entry name" value="SERIN ENDOPEPTIDASE"/>
    <property type="match status" value="1"/>
</dbReference>
<keyword evidence="4 7" id="KW-0378">Hydrolase</keyword>
<keyword evidence="3 8" id="KW-0732">Signal</keyword>
<dbReference type="PRINTS" id="PR00723">
    <property type="entry name" value="SUBTILISIN"/>
</dbReference>
<dbReference type="CDD" id="cd07489">
    <property type="entry name" value="Peptidases_S8_5"/>
    <property type="match status" value="1"/>
</dbReference>
<feature type="active site" description="Charge relay system" evidence="6 7">
    <location>
        <position position="556"/>
    </location>
</feature>
<evidence type="ECO:0000256" key="7">
    <source>
        <dbReference type="PROSITE-ProRule" id="PRU01240"/>
    </source>
</evidence>
<dbReference type="PROSITE" id="PS00138">
    <property type="entry name" value="SUBTILASE_SER"/>
    <property type="match status" value="1"/>
</dbReference>
<evidence type="ECO:0000313" key="12">
    <source>
        <dbReference type="Proteomes" id="UP000654918"/>
    </source>
</evidence>
<feature type="active site" description="Charge relay system" evidence="6 7">
    <location>
        <position position="237"/>
    </location>
</feature>
<dbReference type="Gene3D" id="3.40.50.200">
    <property type="entry name" value="Peptidase S8/S53 domain"/>
    <property type="match status" value="2"/>
</dbReference>